<keyword evidence="3" id="KW-1185">Reference proteome</keyword>
<dbReference type="InterPro" id="IPR029062">
    <property type="entry name" value="Class_I_gatase-like"/>
</dbReference>
<evidence type="ECO:0000259" key="1">
    <source>
        <dbReference type="Pfam" id="PF00117"/>
    </source>
</evidence>
<dbReference type="EC" id="6.3.5.2" evidence="2"/>
<dbReference type="GO" id="GO:0005829">
    <property type="term" value="C:cytosol"/>
    <property type="evidence" value="ECO:0007669"/>
    <property type="project" value="TreeGrafter"/>
</dbReference>
<dbReference type="PROSITE" id="PS51273">
    <property type="entry name" value="GATASE_TYPE_1"/>
    <property type="match status" value="1"/>
</dbReference>
<dbReference type="Gene3D" id="3.40.50.880">
    <property type="match status" value="1"/>
</dbReference>
<dbReference type="GO" id="GO:0003922">
    <property type="term" value="F:GMP synthase (glutamine-hydrolyzing) activity"/>
    <property type="evidence" value="ECO:0007669"/>
    <property type="project" value="UniProtKB-EC"/>
</dbReference>
<organism evidence="2 3">
    <name type="scientific">Georgfuchsia toluolica</name>
    <dbReference type="NCBI Taxonomy" id="424218"/>
    <lineage>
        <taxon>Bacteria</taxon>
        <taxon>Pseudomonadati</taxon>
        <taxon>Pseudomonadota</taxon>
        <taxon>Betaproteobacteria</taxon>
        <taxon>Nitrosomonadales</taxon>
        <taxon>Sterolibacteriaceae</taxon>
        <taxon>Georgfuchsia</taxon>
    </lineage>
</organism>
<dbReference type="PANTHER" id="PTHR42695:SF5">
    <property type="entry name" value="GLUTAMINE AMIDOTRANSFERASE YLR126C-RELATED"/>
    <property type="match status" value="1"/>
</dbReference>
<name>A0A916J540_9PROT</name>
<protein>
    <submittedName>
        <fullName evidence="2">GMP synthase (Glutamine-hydrolyzing)</fullName>
        <ecNumber evidence="2">6.3.5.2</ecNumber>
    </submittedName>
</protein>
<evidence type="ECO:0000313" key="2">
    <source>
        <dbReference type="EMBL" id="CAG4882617.1"/>
    </source>
</evidence>
<proteinExistence type="predicted"/>
<comment type="caution">
    <text evidence="2">The sequence shown here is derived from an EMBL/GenBank/DDBJ whole genome shotgun (WGS) entry which is preliminary data.</text>
</comment>
<dbReference type="Proteomes" id="UP000742786">
    <property type="component" value="Unassembled WGS sequence"/>
</dbReference>
<dbReference type="InterPro" id="IPR044992">
    <property type="entry name" value="ChyE-like"/>
</dbReference>
<dbReference type="SUPFAM" id="SSF52317">
    <property type="entry name" value="Class I glutamine amidotransferase-like"/>
    <property type="match status" value="1"/>
</dbReference>
<gene>
    <name evidence="2" type="ORF">GTOL_10499</name>
</gene>
<dbReference type="AlphaFoldDB" id="A0A916J540"/>
<dbReference type="InterPro" id="IPR017926">
    <property type="entry name" value="GATASE"/>
</dbReference>
<feature type="domain" description="Glutamine amidotransferase" evidence="1">
    <location>
        <begin position="128"/>
        <end position="260"/>
    </location>
</feature>
<evidence type="ECO:0000313" key="3">
    <source>
        <dbReference type="Proteomes" id="UP000742786"/>
    </source>
</evidence>
<accession>A0A916J540</accession>
<dbReference type="CDD" id="cd01741">
    <property type="entry name" value="GATase1_1"/>
    <property type="match status" value="1"/>
</dbReference>
<dbReference type="EMBL" id="CAJQUM010000001">
    <property type="protein sequence ID" value="CAG4882617.1"/>
    <property type="molecule type" value="Genomic_DNA"/>
</dbReference>
<reference evidence="2" key="1">
    <citation type="submission" date="2021-04" db="EMBL/GenBank/DDBJ databases">
        <authorList>
            <person name="Hornung B."/>
        </authorList>
    </citation>
    <scope>NUCLEOTIDE SEQUENCE</scope>
    <source>
        <strain evidence="2">G5G6</strain>
    </source>
</reference>
<dbReference type="Pfam" id="PF00117">
    <property type="entry name" value="GATase"/>
    <property type="match status" value="1"/>
</dbReference>
<sequence>MASPLASPTTPQTPHFAAIRRERANLPHGGVARRLFGTTKSLSSRLALHRIRLVRTRRLIENRPLEYRRAKIRHQQRTAEMNSVTKPVAVFRHTSSEGPGYFATFLDAHSVPWQLIKIDEGEAVPASIEAFSGFCFMGGPMSVNDDLPWIPPILDLIRQAVSRDIPVIGHCLGGQLIAKSLGATVSRNPVKEIGWGRVEITSPLAGEWLGDTQSFEAFHWHGETFSIPPGATRLLQSDYCGNQAYAIGKTLGMQCHIEMTEAMIRLWNRSWQKENATPGSSVQRPEEMYERLEERISAMRAVANRIYGHWIEVLTA</sequence>
<keyword evidence="2" id="KW-0436">Ligase</keyword>
<dbReference type="PANTHER" id="PTHR42695">
    <property type="entry name" value="GLUTAMINE AMIDOTRANSFERASE YLR126C-RELATED"/>
    <property type="match status" value="1"/>
</dbReference>